<dbReference type="Proteomes" id="UP000817658">
    <property type="component" value="Chromosome 1"/>
</dbReference>
<dbReference type="AlphaFoldDB" id="A0A979HLA2"/>
<evidence type="ECO:0000313" key="2">
    <source>
        <dbReference type="EMBL" id="BAD53246.1"/>
    </source>
</evidence>
<proteinExistence type="predicted"/>
<protein>
    <submittedName>
        <fullName evidence="2">Uncharacterized protein P0413G02.36</fullName>
    </submittedName>
</protein>
<reference evidence="2" key="1">
    <citation type="journal article" date="2002" name="Nature">
        <title>The genome sequence and structure of rice chromosome 1.</title>
        <authorList>
            <person name="Sasaki T."/>
            <person name="Matsumoto T."/>
            <person name="Yamamoto K."/>
            <person name="Sakata K."/>
            <person name="Baba T."/>
            <person name="Katayose Y."/>
            <person name="Wu J."/>
            <person name="Niimura Y."/>
            <person name="Cheng Z."/>
            <person name="Nagamura Y."/>
            <person name="Antonio B.A."/>
            <person name="Kanamori H."/>
            <person name="Hosokawa S."/>
            <person name="Masukawa M."/>
            <person name="Arikawa K."/>
            <person name="Chiden Y."/>
            <person name="Hayashi M."/>
            <person name="Okamoto M."/>
            <person name="Ando T."/>
            <person name="Aoki H."/>
            <person name="Arita K."/>
            <person name="Hamada M."/>
            <person name="Harada C."/>
            <person name="Hijishita S."/>
            <person name="Honda M."/>
            <person name="Ichikawa Y."/>
            <person name="Idonuma A."/>
            <person name="Iijima M."/>
            <person name="Ikeda M."/>
            <person name="Ikeno M."/>
            <person name="Itoh S."/>
            <person name="Itoh T."/>
            <person name="Itoh Y."/>
            <person name="Itoh Y."/>
            <person name="Iwabuchi A."/>
            <person name="Kamiya K."/>
            <person name="Karasawa W."/>
            <person name="Katagiri S."/>
            <person name="Kikuta A."/>
            <person name="Kobayashi N."/>
            <person name="Kono I."/>
            <person name="Machita K."/>
            <person name="Maehara T."/>
            <person name="Mizuno H."/>
            <person name="Mizubayashi T."/>
            <person name="Mukai Y."/>
            <person name="Nagasaki H."/>
            <person name="Nakashima M."/>
            <person name="Nakama Y."/>
            <person name="Nakamichi Y."/>
            <person name="Nakamura M."/>
            <person name="Namiki N."/>
            <person name="Negishi M."/>
            <person name="Ohta I."/>
            <person name="Ono N."/>
            <person name="Saji S."/>
            <person name="Sakai K."/>
            <person name="Shibata M."/>
            <person name="Shimokawa T."/>
            <person name="Shomura A."/>
            <person name="Song J."/>
            <person name="Takazaki Y."/>
            <person name="Terasawa K."/>
            <person name="Tsuji K."/>
            <person name="Waki K."/>
            <person name="Yamagata H."/>
            <person name="Yamane H."/>
            <person name="Yoshiki S."/>
            <person name="Yoshihara R."/>
            <person name="Yukawa K."/>
            <person name="Zhong H."/>
            <person name="Iwama H."/>
            <person name="Endo T."/>
            <person name="Ito H."/>
            <person name="Hahn J.H."/>
            <person name="Kim H.I."/>
            <person name="Eun M.Y."/>
            <person name="Yano M."/>
            <person name="Jiang J."/>
            <person name="Gojobori T."/>
        </authorList>
    </citation>
    <scope>NUCLEOTIDE SEQUENCE [LARGE SCALE GENOMIC DNA]</scope>
</reference>
<feature type="region of interest" description="Disordered" evidence="1">
    <location>
        <begin position="80"/>
        <end position="100"/>
    </location>
</feature>
<dbReference type="EMBL" id="AP003344">
    <property type="protein sequence ID" value="BAD53246.1"/>
    <property type="molecule type" value="Genomic_DNA"/>
</dbReference>
<gene>
    <name evidence="2" type="primary">P0413G02.36</name>
</gene>
<name>A0A979HLA2_ORYSJ</name>
<sequence>MQMKKSETFYGFSSFFSLRLAATGTNGTLTQTPSAYWKSGTWALGCVLFASGDGYYAAALRRGLAPHSCHPNTGPRGFVVSNSELPGIPDDRSIKPVRPR</sequence>
<evidence type="ECO:0000256" key="1">
    <source>
        <dbReference type="SAM" id="MobiDB-lite"/>
    </source>
</evidence>
<accession>A0A979HLA2</accession>
<organism evidence="2">
    <name type="scientific">Oryza sativa subsp. japonica</name>
    <name type="common">Rice</name>
    <dbReference type="NCBI Taxonomy" id="39947"/>
    <lineage>
        <taxon>Eukaryota</taxon>
        <taxon>Viridiplantae</taxon>
        <taxon>Streptophyta</taxon>
        <taxon>Embryophyta</taxon>
        <taxon>Tracheophyta</taxon>
        <taxon>Spermatophyta</taxon>
        <taxon>Magnoliopsida</taxon>
        <taxon>Liliopsida</taxon>
        <taxon>Poales</taxon>
        <taxon>Poaceae</taxon>
        <taxon>BOP clade</taxon>
        <taxon>Oryzoideae</taxon>
        <taxon>Oryzeae</taxon>
        <taxon>Oryzinae</taxon>
        <taxon>Oryza</taxon>
        <taxon>Oryza sativa</taxon>
    </lineage>
</organism>